<feature type="domain" description="DUF2207" evidence="4">
    <location>
        <begin position="28"/>
        <end position="194"/>
    </location>
</feature>
<feature type="domain" description="Predicted membrane protein YciQ-like C-terminal" evidence="5">
    <location>
        <begin position="286"/>
        <end position="461"/>
    </location>
</feature>
<gene>
    <name evidence="6" type="ORF">SAMN04488126_10345</name>
</gene>
<evidence type="ECO:0000259" key="5">
    <source>
        <dbReference type="Pfam" id="PF20990"/>
    </source>
</evidence>
<dbReference type="AlphaFoldDB" id="A0A1G6ZS71"/>
<dbReference type="RefSeq" id="WP_092094633.1">
    <property type="nucleotide sequence ID" value="NZ_FNAR01000003.1"/>
</dbReference>
<feature type="transmembrane region" description="Helical" evidence="2">
    <location>
        <begin position="234"/>
        <end position="254"/>
    </location>
</feature>
<dbReference type="OrthoDB" id="5507254at2"/>
<feature type="compositionally biased region" description="Gly residues" evidence="1">
    <location>
        <begin position="547"/>
        <end position="561"/>
    </location>
</feature>
<feature type="transmembrane region" description="Helical" evidence="2">
    <location>
        <begin position="398"/>
        <end position="417"/>
    </location>
</feature>
<dbReference type="InterPro" id="IPR018702">
    <property type="entry name" value="DUF2207"/>
</dbReference>
<protein>
    <submittedName>
        <fullName evidence="6">Predicted membrane protein</fullName>
    </submittedName>
</protein>
<sequence>MKRSINIAATVMVLFFLLPAAAFAVDFEITNSRIEAIVDASGGVSVTEFHTYEFDGEFNGVTRMLVPKEHTKLTGFKAFEDSRPLKTEKDGDLYKIFRGGEDESVIVELRYRMEGAVTRYEDGAEFYWPFFDDRNESEYANMVISVAPPRPTSGTELIGYDEAADTGTINPDGTARFDLGHVGSGQNGDIRVVFDASLFPSLKTVEGTIRDKLAEERTRIAKEQETAAARHRNAVLAGNIALPAAFTLLLGLFFREWSHSRRKLAEARRSAEATGFRTPGEIVSMPAVMQFMSPAIDTGPERLSAALLDLIRKGQVIQVSKTRFKETDNPPELEHEEIFRSLLFNRFGDETGGFDLEELKKRTEDDGQAAEYSNRIAEWSGAVSRELQKAGLKQKNPVFSAILIFTGSVIAGTAVYLGLGEAWIHLVLAIPLALAALATAAFYRPLSEKGHQLREMWLHFAGQFKESDAENWSSLPREERMRGYIYAIGTKNQDIDLPFARFAETHQSAAHMTPAVLAYDPLIMNSSFAIAGEHAAQSYTSSSQTSSGGGVGGGGGGSGAF</sequence>
<keyword evidence="2" id="KW-0472">Membrane</keyword>
<feature type="region of interest" description="Disordered" evidence="1">
    <location>
        <begin position="540"/>
        <end position="561"/>
    </location>
</feature>
<feature type="chain" id="PRO_5011489231" evidence="3">
    <location>
        <begin position="25"/>
        <end position="561"/>
    </location>
</feature>
<dbReference type="InterPro" id="IPR048389">
    <property type="entry name" value="YciQ-like_C"/>
</dbReference>
<name>A0A1G6ZS71_9BACL</name>
<dbReference type="Pfam" id="PF20990">
    <property type="entry name" value="DUF2207_C"/>
    <property type="match status" value="1"/>
</dbReference>
<dbReference type="Proteomes" id="UP000198823">
    <property type="component" value="Unassembled WGS sequence"/>
</dbReference>
<keyword evidence="2" id="KW-0812">Transmembrane</keyword>
<evidence type="ECO:0000256" key="2">
    <source>
        <dbReference type="SAM" id="Phobius"/>
    </source>
</evidence>
<evidence type="ECO:0000256" key="3">
    <source>
        <dbReference type="SAM" id="SignalP"/>
    </source>
</evidence>
<reference evidence="6 7" key="1">
    <citation type="submission" date="2016-10" db="EMBL/GenBank/DDBJ databases">
        <authorList>
            <person name="de Groot N.N."/>
        </authorList>
    </citation>
    <scope>NUCLEOTIDE SEQUENCE [LARGE SCALE GENOMIC DNA]</scope>
    <source>
        <strain evidence="6 7">CGMCC 1.6762</strain>
    </source>
</reference>
<evidence type="ECO:0000313" key="7">
    <source>
        <dbReference type="Proteomes" id="UP000198823"/>
    </source>
</evidence>
<evidence type="ECO:0000256" key="1">
    <source>
        <dbReference type="SAM" id="MobiDB-lite"/>
    </source>
</evidence>
<accession>A0A1G6ZS71</accession>
<dbReference type="Pfam" id="PF09972">
    <property type="entry name" value="DUF2207"/>
    <property type="match status" value="1"/>
</dbReference>
<feature type="transmembrane region" description="Helical" evidence="2">
    <location>
        <begin position="423"/>
        <end position="443"/>
    </location>
</feature>
<evidence type="ECO:0000259" key="4">
    <source>
        <dbReference type="Pfam" id="PF09972"/>
    </source>
</evidence>
<organism evidence="6 7">
    <name type="scientific">Bhargavaea beijingensis</name>
    <dbReference type="NCBI Taxonomy" id="426756"/>
    <lineage>
        <taxon>Bacteria</taxon>
        <taxon>Bacillati</taxon>
        <taxon>Bacillota</taxon>
        <taxon>Bacilli</taxon>
        <taxon>Bacillales</taxon>
        <taxon>Caryophanaceae</taxon>
        <taxon>Bhargavaea</taxon>
    </lineage>
</organism>
<dbReference type="STRING" id="426756.SAMN04488126_10345"/>
<feature type="signal peptide" evidence="3">
    <location>
        <begin position="1"/>
        <end position="24"/>
    </location>
</feature>
<keyword evidence="3" id="KW-0732">Signal</keyword>
<evidence type="ECO:0000313" key="6">
    <source>
        <dbReference type="EMBL" id="SDE05624.1"/>
    </source>
</evidence>
<proteinExistence type="predicted"/>
<keyword evidence="2" id="KW-1133">Transmembrane helix</keyword>
<dbReference type="EMBL" id="FNAR01000003">
    <property type="protein sequence ID" value="SDE05624.1"/>
    <property type="molecule type" value="Genomic_DNA"/>
</dbReference>